<dbReference type="GeneID" id="63679461"/>
<evidence type="ECO:0000313" key="2">
    <source>
        <dbReference type="EMBL" id="KIH93834.1"/>
    </source>
</evidence>
<reference evidence="2 3" key="1">
    <citation type="journal article" date="2014" name="BMC Genomics">
        <title>Comparative genomics of the major fungal agents of human and animal Sporotrichosis: Sporothrix schenckii and Sporothrix brasiliensis.</title>
        <authorList>
            <person name="Teixeira M.M."/>
            <person name="de Almeida L.G."/>
            <person name="Kubitschek-Barreira P."/>
            <person name="Alves F.L."/>
            <person name="Kioshima E.S."/>
            <person name="Abadio A.K."/>
            <person name="Fernandes L."/>
            <person name="Derengowski L.S."/>
            <person name="Ferreira K.S."/>
            <person name="Souza R.C."/>
            <person name="Ruiz J.C."/>
            <person name="de Andrade N.C."/>
            <person name="Paes H.C."/>
            <person name="Nicola A.M."/>
            <person name="Albuquerque P."/>
            <person name="Gerber A.L."/>
            <person name="Martins V.P."/>
            <person name="Peconick L.D."/>
            <person name="Neto A.V."/>
            <person name="Chaucanez C.B."/>
            <person name="Silva P.A."/>
            <person name="Cunha O.L."/>
            <person name="de Oliveira F.F."/>
            <person name="dos Santos T.C."/>
            <person name="Barros A.L."/>
            <person name="Soares M.A."/>
            <person name="de Oliveira L.M."/>
            <person name="Marini M.M."/>
            <person name="Villalobos-Duno H."/>
            <person name="Cunha M.M."/>
            <person name="de Hoog S."/>
            <person name="da Silveira J.F."/>
            <person name="Henrissat B."/>
            <person name="Nino-Vega G.A."/>
            <person name="Cisalpino P.S."/>
            <person name="Mora-Montes H.M."/>
            <person name="Almeida S.R."/>
            <person name="Stajich J.E."/>
            <person name="Lopes-Bezerra L.M."/>
            <person name="Vasconcelos A.T."/>
            <person name="Felipe M.S."/>
        </authorList>
    </citation>
    <scope>NUCLEOTIDE SEQUENCE [LARGE SCALE GENOMIC DNA]</scope>
    <source>
        <strain evidence="2 3">5110</strain>
    </source>
</reference>
<dbReference type="Proteomes" id="UP000031575">
    <property type="component" value="Unassembled WGS sequence"/>
</dbReference>
<proteinExistence type="predicted"/>
<dbReference type="AlphaFoldDB" id="A0A0C2F4K3"/>
<dbReference type="OrthoDB" id="3050608at2759"/>
<feature type="region of interest" description="Disordered" evidence="1">
    <location>
        <begin position="1"/>
        <end position="41"/>
    </location>
</feature>
<accession>A0A0C2F4K3</accession>
<comment type="caution">
    <text evidence="2">The sequence shown here is derived from an EMBL/GenBank/DDBJ whole genome shotgun (WGS) entry which is preliminary data.</text>
</comment>
<feature type="compositionally biased region" description="Basic and acidic residues" evidence="1">
    <location>
        <begin position="64"/>
        <end position="74"/>
    </location>
</feature>
<organism evidence="2 3">
    <name type="scientific">Sporothrix brasiliensis 5110</name>
    <dbReference type="NCBI Taxonomy" id="1398154"/>
    <lineage>
        <taxon>Eukaryota</taxon>
        <taxon>Fungi</taxon>
        <taxon>Dikarya</taxon>
        <taxon>Ascomycota</taxon>
        <taxon>Pezizomycotina</taxon>
        <taxon>Sordariomycetes</taxon>
        <taxon>Sordariomycetidae</taxon>
        <taxon>Ophiostomatales</taxon>
        <taxon>Ophiostomataceae</taxon>
        <taxon>Sporothrix</taxon>
    </lineage>
</organism>
<dbReference type="HOGENOM" id="CLU_169797_0_0_1"/>
<gene>
    <name evidence="2" type="ORF">SPBR_06278</name>
</gene>
<protein>
    <submittedName>
        <fullName evidence="2">Uncharacterized protein</fullName>
    </submittedName>
</protein>
<evidence type="ECO:0000313" key="3">
    <source>
        <dbReference type="Proteomes" id="UP000031575"/>
    </source>
</evidence>
<dbReference type="RefSeq" id="XP_040621844.1">
    <property type="nucleotide sequence ID" value="XM_040764540.1"/>
</dbReference>
<dbReference type="EMBL" id="AWTV01000004">
    <property type="protein sequence ID" value="KIH93834.1"/>
    <property type="molecule type" value="Genomic_DNA"/>
</dbReference>
<dbReference type="VEuPathDB" id="FungiDB:SPBR_06278"/>
<name>A0A0C2F4K3_9PEZI</name>
<sequence>MDALKNLASGGSGAANNAGGAGGAAGGAGGAAGGAGGAAGKQDYGDKAFDFVSKKSGHQVNPETSEKITDGARGAFEKVTGKKVNPKISN</sequence>
<feature type="compositionally biased region" description="Gly residues" evidence="1">
    <location>
        <begin position="19"/>
        <end position="39"/>
    </location>
</feature>
<evidence type="ECO:0000256" key="1">
    <source>
        <dbReference type="SAM" id="MobiDB-lite"/>
    </source>
</evidence>
<feature type="region of interest" description="Disordered" evidence="1">
    <location>
        <begin position="54"/>
        <end position="74"/>
    </location>
</feature>
<keyword evidence="3" id="KW-1185">Reference proteome</keyword>